<dbReference type="InterPro" id="IPR012944">
    <property type="entry name" value="SusD_RagB_dom"/>
</dbReference>
<gene>
    <name evidence="8" type="ORF">SAMN04488541_100977</name>
</gene>
<comment type="subcellular location">
    <subcellularLocation>
        <location evidence="1">Cell outer membrane</location>
    </subcellularLocation>
</comment>
<dbReference type="InterPro" id="IPR033985">
    <property type="entry name" value="SusD-like_N"/>
</dbReference>
<keyword evidence="5" id="KW-0998">Cell outer membrane</keyword>
<accession>A0A1I2E9H1</accession>
<dbReference type="STRING" id="1003.SAMN04488541_100977"/>
<dbReference type="AlphaFoldDB" id="A0A1I2E9H1"/>
<dbReference type="InterPro" id="IPR011990">
    <property type="entry name" value="TPR-like_helical_dom_sf"/>
</dbReference>
<keyword evidence="3" id="KW-0732">Signal</keyword>
<dbReference type="SUPFAM" id="SSF48452">
    <property type="entry name" value="TPR-like"/>
    <property type="match status" value="1"/>
</dbReference>
<proteinExistence type="inferred from homology"/>
<evidence type="ECO:0000256" key="2">
    <source>
        <dbReference type="ARBA" id="ARBA00006275"/>
    </source>
</evidence>
<dbReference type="Gene3D" id="1.25.40.390">
    <property type="match status" value="1"/>
</dbReference>
<dbReference type="OrthoDB" id="906516at2"/>
<dbReference type="EMBL" id="FONY01000009">
    <property type="protein sequence ID" value="SFE89654.1"/>
    <property type="molecule type" value="Genomic_DNA"/>
</dbReference>
<protein>
    <submittedName>
        <fullName evidence="8">Starch-binding associating with outer membrane</fullName>
    </submittedName>
</protein>
<feature type="domain" description="RagB/SusD" evidence="6">
    <location>
        <begin position="330"/>
        <end position="550"/>
    </location>
</feature>
<keyword evidence="9" id="KW-1185">Reference proteome</keyword>
<sequence>MKISFLKLILALVVSLGLFTACKKQLEEYNPTGLTADAVFSTPAGFETLVNAAYAYTRFWYGKEEGYGLTEMGTDLWINGSDNRQPEMLNYLNLQSNQAFVDTLWRKTYQAINVCNAGISRIDKAGFNETLRRTREGELRFLRAFYYWHIVEMWGGVHFTLEESKKPQTTANRTPVETFYKQIIDDLTFAVNNLPVTTTNYGRATKPAAEAFLARIYLTRGNNAEASALAQKVISSYGFRLLPNYADLWRMNNLVNSEVIWAVNYSSNLLLNDRRDNILFPDGHPRGGHNGHLMFGMRYDVSTPGMVRDIANGRPFVRYMPTLFLLDLFNDEIDSRYDASFKTVWFANVNAPTAGIAIGDTAIVATKKVIPPAIKATRKYRIYDREVIYNPLTGASRDNQHFPPLRKFDDPTRATVAEEQSARDAFIFRLAEMYLIAAEAEMNLGNTSKAAEFINVVRTRATKAGRQNEMQVTASQINIDFILDERARELAGEQLRWFDLKRTGKLVERVRKYNPEGAPNVQNFHNLRPIPQTQLDAILNKTEFTQNSGYN</sequence>
<evidence type="ECO:0000259" key="7">
    <source>
        <dbReference type="Pfam" id="PF14322"/>
    </source>
</evidence>
<feature type="domain" description="SusD-like N-terminal" evidence="7">
    <location>
        <begin position="95"/>
        <end position="218"/>
    </location>
</feature>
<evidence type="ECO:0000256" key="3">
    <source>
        <dbReference type="ARBA" id="ARBA00022729"/>
    </source>
</evidence>
<keyword evidence="4" id="KW-0472">Membrane</keyword>
<evidence type="ECO:0000259" key="6">
    <source>
        <dbReference type="Pfam" id="PF07980"/>
    </source>
</evidence>
<name>A0A1I2E9H1_9BACT</name>
<evidence type="ECO:0000256" key="4">
    <source>
        <dbReference type="ARBA" id="ARBA00023136"/>
    </source>
</evidence>
<evidence type="ECO:0000256" key="1">
    <source>
        <dbReference type="ARBA" id="ARBA00004442"/>
    </source>
</evidence>
<dbReference type="Pfam" id="PF07980">
    <property type="entry name" value="SusD_RagB"/>
    <property type="match status" value="1"/>
</dbReference>
<dbReference type="PROSITE" id="PS51257">
    <property type="entry name" value="PROKAR_LIPOPROTEIN"/>
    <property type="match status" value="1"/>
</dbReference>
<organism evidence="8 9">
    <name type="scientific">Thermoflexibacter ruber</name>
    <dbReference type="NCBI Taxonomy" id="1003"/>
    <lineage>
        <taxon>Bacteria</taxon>
        <taxon>Pseudomonadati</taxon>
        <taxon>Bacteroidota</taxon>
        <taxon>Cytophagia</taxon>
        <taxon>Cytophagales</taxon>
        <taxon>Thermoflexibacteraceae</taxon>
        <taxon>Thermoflexibacter</taxon>
    </lineage>
</organism>
<reference evidence="9" key="1">
    <citation type="submission" date="2016-10" db="EMBL/GenBank/DDBJ databases">
        <authorList>
            <person name="Varghese N."/>
            <person name="Submissions S."/>
        </authorList>
    </citation>
    <scope>NUCLEOTIDE SEQUENCE [LARGE SCALE GENOMIC DNA]</scope>
    <source>
        <strain>GEY</strain>
        <strain evidence="9">DSM 9560</strain>
    </source>
</reference>
<dbReference type="Pfam" id="PF14322">
    <property type="entry name" value="SusD-like_3"/>
    <property type="match status" value="1"/>
</dbReference>
<evidence type="ECO:0000256" key="5">
    <source>
        <dbReference type="ARBA" id="ARBA00023237"/>
    </source>
</evidence>
<dbReference type="RefSeq" id="WP_091542234.1">
    <property type="nucleotide sequence ID" value="NZ_FONY01000009.1"/>
</dbReference>
<evidence type="ECO:0000313" key="9">
    <source>
        <dbReference type="Proteomes" id="UP000199513"/>
    </source>
</evidence>
<dbReference type="GO" id="GO:0009279">
    <property type="term" value="C:cell outer membrane"/>
    <property type="evidence" value="ECO:0007669"/>
    <property type="project" value="UniProtKB-SubCell"/>
</dbReference>
<comment type="similarity">
    <text evidence="2">Belongs to the SusD family.</text>
</comment>
<evidence type="ECO:0000313" key="8">
    <source>
        <dbReference type="EMBL" id="SFE89654.1"/>
    </source>
</evidence>
<dbReference type="Proteomes" id="UP000199513">
    <property type="component" value="Unassembled WGS sequence"/>
</dbReference>